<dbReference type="GO" id="GO:0015293">
    <property type="term" value="F:symporter activity"/>
    <property type="evidence" value="ECO:0007669"/>
    <property type="project" value="UniProtKB-KW"/>
</dbReference>
<feature type="transmembrane region" description="Helical" evidence="7">
    <location>
        <begin position="67"/>
        <end position="87"/>
    </location>
</feature>
<accession>A0A7M7N5T8</accession>
<protein>
    <recommendedName>
        <fullName evidence="8">Major facilitator superfamily (MFS) profile domain-containing protein</fullName>
    </recommendedName>
</protein>
<dbReference type="SUPFAM" id="SSF103473">
    <property type="entry name" value="MFS general substrate transporter"/>
    <property type="match status" value="1"/>
</dbReference>
<dbReference type="InterPro" id="IPR036259">
    <property type="entry name" value="MFS_trans_sf"/>
</dbReference>
<feature type="transmembrane region" description="Helical" evidence="7">
    <location>
        <begin position="286"/>
        <end position="305"/>
    </location>
</feature>
<evidence type="ECO:0000313" key="10">
    <source>
        <dbReference type="Proteomes" id="UP000007110"/>
    </source>
</evidence>
<feature type="domain" description="Major facilitator superfamily (MFS) profile" evidence="8">
    <location>
        <begin position="1"/>
        <end position="443"/>
    </location>
</feature>
<evidence type="ECO:0000313" key="9">
    <source>
        <dbReference type="EnsemblMetazoa" id="XP_030830491"/>
    </source>
</evidence>
<evidence type="ECO:0000256" key="7">
    <source>
        <dbReference type="SAM" id="Phobius"/>
    </source>
</evidence>
<dbReference type="Pfam" id="PF07690">
    <property type="entry name" value="MFS_1"/>
    <property type="match status" value="1"/>
</dbReference>
<keyword evidence="5 7" id="KW-1133">Transmembrane helix</keyword>
<evidence type="ECO:0000256" key="2">
    <source>
        <dbReference type="ARBA" id="ARBA00022448"/>
    </source>
</evidence>
<dbReference type="InterPro" id="IPR050382">
    <property type="entry name" value="MFS_Na/Anion_cotransporter"/>
</dbReference>
<dbReference type="PROSITE" id="PS50850">
    <property type="entry name" value="MFS"/>
    <property type="match status" value="1"/>
</dbReference>
<dbReference type="GO" id="GO:0022857">
    <property type="term" value="F:transmembrane transporter activity"/>
    <property type="evidence" value="ECO:0000318"/>
    <property type="project" value="GO_Central"/>
</dbReference>
<dbReference type="FunFam" id="1.20.1250.20:FF:000003">
    <property type="entry name" value="Solute carrier family 17 member 3"/>
    <property type="match status" value="1"/>
</dbReference>
<keyword evidence="2" id="KW-0813">Transport</keyword>
<dbReference type="InterPro" id="IPR020846">
    <property type="entry name" value="MFS_dom"/>
</dbReference>
<evidence type="ECO:0000256" key="3">
    <source>
        <dbReference type="ARBA" id="ARBA00022692"/>
    </source>
</evidence>
<feature type="transmembrane region" description="Helical" evidence="7">
    <location>
        <begin position="155"/>
        <end position="178"/>
    </location>
</feature>
<dbReference type="Proteomes" id="UP000007110">
    <property type="component" value="Unassembled WGS sequence"/>
</dbReference>
<sequence length="464" mass="50333">MGYFGFVLVYCLRVTVSIGVAAMVNSSYAPPRDINASGEYCEERGANGSMRQEDTGEFDWDSETQEFILAGFFYGYIFTQLPGGWLADKFGGKYIFALGVLSTSLCSLVFPVASYAGAGVVFATRVVSGIGEGVTFPAMFSMFSNWVHQEERSRLAVITFSGSCLGNILGQAISGVTASSGFLGGWPSPFYIFGSTGLIWFVAWLCLAYNTPAEHPRISMAERKYIESGVTQKSISKVKVPWGKILTSMPVWAQVVAHMTACWGYFTLLTNLPIYMNDVLRYDLTMAGVLSAVPYAVQWVTMIIAGQVADYLINTGYLSRTAIRKIFVSTGLFGYGVTQALVALVGCNGALSVTFISLGLGILGIAFSGYLPNTLDLAPAYSGSIGGLVQSSGPISGILGPYLVGVFTEDQRNLQGWQYVFYISFGVTTFGSLFYLIFASGYEQPWASNNDTSKQEHKRGYEKI</sequence>
<dbReference type="GO" id="GO:0016324">
    <property type="term" value="C:apical plasma membrane"/>
    <property type="evidence" value="ECO:0000318"/>
    <property type="project" value="GO_Central"/>
</dbReference>
<dbReference type="EnsemblMetazoa" id="XM_030974631">
    <property type="protein sequence ID" value="XP_030830491"/>
    <property type="gene ID" value="LOC589878"/>
</dbReference>
<dbReference type="FunFam" id="1.20.1250.20:FF:000423">
    <property type="entry name" value="Putative inorganic phosphate cotransporter-like Protein"/>
    <property type="match status" value="1"/>
</dbReference>
<feature type="transmembrane region" description="Helical" evidence="7">
    <location>
        <begin position="419"/>
        <end position="438"/>
    </location>
</feature>
<dbReference type="CDD" id="cd17318">
    <property type="entry name" value="MFS_SLC17"/>
    <property type="match status" value="1"/>
</dbReference>
<dbReference type="PANTHER" id="PTHR11662">
    <property type="entry name" value="SOLUTE CARRIER FAMILY 17"/>
    <property type="match status" value="1"/>
</dbReference>
<dbReference type="InterPro" id="IPR011701">
    <property type="entry name" value="MFS"/>
</dbReference>
<dbReference type="OMA" id="WAIAISC"/>
<name>A0A7M7N5T8_STRPU</name>
<dbReference type="InParanoid" id="A0A7M7N5T8"/>
<keyword evidence="10" id="KW-1185">Reference proteome</keyword>
<feature type="transmembrane region" description="Helical" evidence="7">
    <location>
        <begin position="351"/>
        <end position="371"/>
    </location>
</feature>
<feature type="transmembrane region" description="Helical" evidence="7">
    <location>
        <begin position="94"/>
        <end position="116"/>
    </location>
</feature>
<keyword evidence="3 7" id="KW-0812">Transmembrane</keyword>
<organism evidence="9 10">
    <name type="scientific">Strongylocentrotus purpuratus</name>
    <name type="common">Purple sea urchin</name>
    <dbReference type="NCBI Taxonomy" id="7668"/>
    <lineage>
        <taxon>Eukaryota</taxon>
        <taxon>Metazoa</taxon>
        <taxon>Echinodermata</taxon>
        <taxon>Eleutherozoa</taxon>
        <taxon>Echinozoa</taxon>
        <taxon>Echinoidea</taxon>
        <taxon>Euechinoidea</taxon>
        <taxon>Echinacea</taxon>
        <taxon>Camarodonta</taxon>
        <taxon>Echinidea</taxon>
        <taxon>Strongylocentrotidae</taxon>
        <taxon>Strongylocentrotus</taxon>
    </lineage>
</organism>
<keyword evidence="6 7" id="KW-0472">Membrane</keyword>
<dbReference type="KEGG" id="spu:589878"/>
<feature type="transmembrane region" description="Helical" evidence="7">
    <location>
        <begin position="190"/>
        <end position="210"/>
    </location>
</feature>
<feature type="transmembrane region" description="Helical" evidence="7">
    <location>
        <begin position="7"/>
        <end position="28"/>
    </location>
</feature>
<evidence type="ECO:0000256" key="6">
    <source>
        <dbReference type="ARBA" id="ARBA00023136"/>
    </source>
</evidence>
<dbReference type="GeneID" id="589878"/>
<evidence type="ECO:0000259" key="8">
    <source>
        <dbReference type="PROSITE" id="PS50850"/>
    </source>
</evidence>
<proteinExistence type="predicted"/>
<dbReference type="Gene3D" id="1.20.1250.20">
    <property type="entry name" value="MFS general substrate transporter like domains"/>
    <property type="match status" value="2"/>
</dbReference>
<evidence type="ECO:0000256" key="5">
    <source>
        <dbReference type="ARBA" id="ARBA00022989"/>
    </source>
</evidence>
<reference evidence="9" key="2">
    <citation type="submission" date="2021-01" db="UniProtKB">
        <authorList>
            <consortium name="EnsemblMetazoa"/>
        </authorList>
    </citation>
    <scope>IDENTIFICATION</scope>
</reference>
<reference evidence="10" key="1">
    <citation type="submission" date="2015-02" db="EMBL/GenBank/DDBJ databases">
        <title>Genome sequencing for Strongylocentrotus purpuratus.</title>
        <authorList>
            <person name="Murali S."/>
            <person name="Liu Y."/>
            <person name="Vee V."/>
            <person name="English A."/>
            <person name="Wang M."/>
            <person name="Skinner E."/>
            <person name="Han Y."/>
            <person name="Muzny D.M."/>
            <person name="Worley K.C."/>
            <person name="Gibbs R.A."/>
        </authorList>
    </citation>
    <scope>NUCLEOTIDE SEQUENCE</scope>
</reference>
<evidence type="ECO:0000256" key="4">
    <source>
        <dbReference type="ARBA" id="ARBA00022847"/>
    </source>
</evidence>
<dbReference type="PANTHER" id="PTHR11662:SF399">
    <property type="entry name" value="FI19708P1-RELATED"/>
    <property type="match status" value="1"/>
</dbReference>
<feature type="transmembrane region" description="Helical" evidence="7">
    <location>
        <begin position="122"/>
        <end position="143"/>
    </location>
</feature>
<feature type="transmembrane region" description="Helical" evidence="7">
    <location>
        <begin position="326"/>
        <end position="345"/>
    </location>
</feature>
<keyword evidence="4" id="KW-0769">Symport</keyword>
<dbReference type="AlphaFoldDB" id="A0A7M7N5T8"/>
<dbReference type="OrthoDB" id="2985014at2759"/>
<feature type="transmembrane region" description="Helical" evidence="7">
    <location>
        <begin position="383"/>
        <end position="407"/>
    </location>
</feature>
<comment type="subcellular location">
    <subcellularLocation>
        <location evidence="1">Membrane</location>
        <topology evidence="1">Multi-pass membrane protein</topology>
    </subcellularLocation>
</comment>
<dbReference type="RefSeq" id="XP_030830491.1">
    <property type="nucleotide sequence ID" value="XM_030974631.1"/>
</dbReference>
<evidence type="ECO:0000256" key="1">
    <source>
        <dbReference type="ARBA" id="ARBA00004141"/>
    </source>
</evidence>